<name>A0A1V9X1K9_9ACAR</name>
<protein>
    <submittedName>
        <fullName evidence="2">Uncharacterized protein</fullName>
    </submittedName>
</protein>
<evidence type="ECO:0000313" key="3">
    <source>
        <dbReference type="Proteomes" id="UP000192247"/>
    </source>
</evidence>
<organism evidence="2 3">
    <name type="scientific">Tropilaelaps mercedesae</name>
    <dbReference type="NCBI Taxonomy" id="418985"/>
    <lineage>
        <taxon>Eukaryota</taxon>
        <taxon>Metazoa</taxon>
        <taxon>Ecdysozoa</taxon>
        <taxon>Arthropoda</taxon>
        <taxon>Chelicerata</taxon>
        <taxon>Arachnida</taxon>
        <taxon>Acari</taxon>
        <taxon>Parasitiformes</taxon>
        <taxon>Mesostigmata</taxon>
        <taxon>Gamasina</taxon>
        <taxon>Dermanyssoidea</taxon>
        <taxon>Laelapidae</taxon>
        <taxon>Tropilaelaps</taxon>
    </lineage>
</organism>
<sequence>MLGALKEKNWHKDKEKSSISLVSPPGGLAQDMPSGDTTDNIENLGFQDRALRWVKRHAEVFGGDPSEMSVWG</sequence>
<dbReference type="SUPFAM" id="SSF53474">
    <property type="entry name" value="alpha/beta-Hydrolases"/>
    <property type="match status" value="1"/>
</dbReference>
<accession>A0A1V9X1K9</accession>
<reference evidence="2 3" key="1">
    <citation type="journal article" date="2017" name="Gigascience">
        <title>Draft genome of the honey bee ectoparasitic mite, Tropilaelaps mercedesae, is shaped by the parasitic life history.</title>
        <authorList>
            <person name="Dong X."/>
            <person name="Armstrong S.D."/>
            <person name="Xia D."/>
            <person name="Makepeace B.L."/>
            <person name="Darby A.C."/>
            <person name="Kadowaki T."/>
        </authorList>
    </citation>
    <scope>NUCLEOTIDE SEQUENCE [LARGE SCALE GENOMIC DNA]</scope>
    <source>
        <strain evidence="2">Wuxi-XJTLU</strain>
    </source>
</reference>
<dbReference type="Proteomes" id="UP000192247">
    <property type="component" value="Unassembled WGS sequence"/>
</dbReference>
<gene>
    <name evidence="2" type="ORF">BIW11_04770</name>
</gene>
<evidence type="ECO:0000313" key="2">
    <source>
        <dbReference type="EMBL" id="OQR67394.1"/>
    </source>
</evidence>
<keyword evidence="3" id="KW-1185">Reference proteome</keyword>
<dbReference type="InParanoid" id="A0A1V9X1K9"/>
<dbReference type="EMBL" id="MNPL01028929">
    <property type="protein sequence ID" value="OQR67394.1"/>
    <property type="molecule type" value="Genomic_DNA"/>
</dbReference>
<evidence type="ECO:0000256" key="1">
    <source>
        <dbReference type="SAM" id="MobiDB-lite"/>
    </source>
</evidence>
<dbReference type="Gene3D" id="3.40.50.1820">
    <property type="entry name" value="alpha/beta hydrolase"/>
    <property type="match status" value="1"/>
</dbReference>
<feature type="compositionally biased region" description="Basic and acidic residues" evidence="1">
    <location>
        <begin position="1"/>
        <end position="17"/>
    </location>
</feature>
<dbReference type="OrthoDB" id="408631at2759"/>
<dbReference type="InterPro" id="IPR029058">
    <property type="entry name" value="AB_hydrolase_fold"/>
</dbReference>
<comment type="caution">
    <text evidence="2">The sequence shown here is derived from an EMBL/GenBank/DDBJ whole genome shotgun (WGS) entry which is preliminary data.</text>
</comment>
<dbReference type="AlphaFoldDB" id="A0A1V9X1K9"/>
<feature type="region of interest" description="Disordered" evidence="1">
    <location>
        <begin position="1"/>
        <end position="40"/>
    </location>
</feature>
<proteinExistence type="predicted"/>